<evidence type="ECO:0000313" key="2">
    <source>
        <dbReference type="Proteomes" id="UP000198327"/>
    </source>
</evidence>
<organism evidence="1 2">
    <name type="scientific">Rhodococcoides kyotonense</name>
    <dbReference type="NCBI Taxonomy" id="398843"/>
    <lineage>
        <taxon>Bacteria</taxon>
        <taxon>Bacillati</taxon>
        <taxon>Actinomycetota</taxon>
        <taxon>Actinomycetes</taxon>
        <taxon>Mycobacteriales</taxon>
        <taxon>Nocardiaceae</taxon>
        <taxon>Rhodococcoides</taxon>
    </lineage>
</organism>
<protein>
    <submittedName>
        <fullName evidence="1">Uncharacterized protein</fullName>
    </submittedName>
</protein>
<proteinExistence type="predicted"/>
<dbReference type="AlphaFoldDB" id="A0A239ME48"/>
<dbReference type="EMBL" id="FZOW01000017">
    <property type="protein sequence ID" value="SNT40412.1"/>
    <property type="molecule type" value="Genomic_DNA"/>
</dbReference>
<accession>A0A239ME48</accession>
<sequence>MAKCIAGREKDHQFLSALIDEGIIAAEEIIERIDKYGIEWPDTYDLDKDLALTRARTWLATVGNS</sequence>
<evidence type="ECO:0000313" key="1">
    <source>
        <dbReference type="EMBL" id="SNT40412.1"/>
    </source>
</evidence>
<reference evidence="2" key="1">
    <citation type="submission" date="2017-06" db="EMBL/GenBank/DDBJ databases">
        <authorList>
            <person name="Varghese N."/>
            <person name="Submissions S."/>
        </authorList>
    </citation>
    <scope>NUCLEOTIDE SEQUENCE [LARGE SCALE GENOMIC DNA]</scope>
    <source>
        <strain evidence="2">JCM 23211</strain>
    </source>
</reference>
<dbReference type="RefSeq" id="WP_245866089.1">
    <property type="nucleotide sequence ID" value="NZ_FZOW01000017.1"/>
</dbReference>
<dbReference type="Proteomes" id="UP000198327">
    <property type="component" value="Unassembled WGS sequence"/>
</dbReference>
<name>A0A239ME48_9NOCA</name>
<keyword evidence="2" id="KW-1185">Reference proteome</keyword>
<gene>
    <name evidence="1" type="ORF">SAMN05421642_11765</name>
</gene>